<dbReference type="AlphaFoldDB" id="A0A927D8U1"/>
<name>A0A927D8U1_9RHOB</name>
<dbReference type="RefSeq" id="WP_191075887.1">
    <property type="nucleotide sequence ID" value="NZ_JACTAG010000002.1"/>
</dbReference>
<dbReference type="InterPro" id="IPR050966">
    <property type="entry name" value="Glutamyl_endopeptidase"/>
</dbReference>
<evidence type="ECO:0000256" key="1">
    <source>
        <dbReference type="ARBA" id="ARBA00022729"/>
    </source>
</evidence>
<keyword evidence="4" id="KW-0378">Hydrolase</keyword>
<dbReference type="InterPro" id="IPR009003">
    <property type="entry name" value="Peptidase_S1_PA"/>
</dbReference>
<comment type="caution">
    <text evidence="4">The sequence shown here is derived from an EMBL/GenBank/DDBJ whole genome shotgun (WGS) entry which is preliminary data.</text>
</comment>
<dbReference type="InterPro" id="IPR001314">
    <property type="entry name" value="Peptidase_S1A"/>
</dbReference>
<evidence type="ECO:0000259" key="3">
    <source>
        <dbReference type="PROSITE" id="PS50240"/>
    </source>
</evidence>
<dbReference type="SUPFAM" id="SSF50494">
    <property type="entry name" value="Trypsin-like serine proteases"/>
    <property type="match status" value="1"/>
</dbReference>
<feature type="signal peptide" evidence="2">
    <location>
        <begin position="1"/>
        <end position="24"/>
    </location>
</feature>
<dbReference type="GO" id="GO:0004252">
    <property type="term" value="F:serine-type endopeptidase activity"/>
    <property type="evidence" value="ECO:0007669"/>
    <property type="project" value="InterPro"/>
</dbReference>
<organism evidence="4 5">
    <name type="scientific">Sulfitobacter aestuariivivens</name>
    <dbReference type="NCBI Taxonomy" id="2766981"/>
    <lineage>
        <taxon>Bacteria</taxon>
        <taxon>Pseudomonadati</taxon>
        <taxon>Pseudomonadota</taxon>
        <taxon>Alphaproteobacteria</taxon>
        <taxon>Rhodobacterales</taxon>
        <taxon>Roseobacteraceae</taxon>
        <taxon>Sulfitobacter</taxon>
    </lineage>
</organism>
<dbReference type="PRINTS" id="PR00722">
    <property type="entry name" value="CHYMOTRYPSIN"/>
</dbReference>
<keyword evidence="4" id="KW-0645">Protease</keyword>
<sequence length="275" mass="29308">MRLFVRRWIYLTLLAGVITSTAFAQDAQLKRLSTGIEAKAWEAVGRLDIGGKGFCTGALIAPRLVLTAAHCLYDSHTKERIDHGNIQFLAGWRDGRAGAYRDVRRAVVHPDYVFDGDASSDRVRNDLALLELQRPIQNTTIVPFGTAARPRPGDSVGVVSYARDRSEAPTLQEVCKVLAQQDGVLVTSCAVDFGSSGAPIFTFHDGEAHIVSVVSAKAEVQGKGVSLGTSLGAPLALLQAELVAGAGVFQEAGPASRRIKVTDAQRGSGAKFVKP</sequence>
<dbReference type="GO" id="GO:0006508">
    <property type="term" value="P:proteolysis"/>
    <property type="evidence" value="ECO:0007669"/>
    <property type="project" value="UniProtKB-KW"/>
</dbReference>
<accession>A0A927D8U1</accession>
<feature type="domain" description="Peptidase S1" evidence="3">
    <location>
        <begin position="13"/>
        <end position="275"/>
    </location>
</feature>
<dbReference type="Proteomes" id="UP000635142">
    <property type="component" value="Unassembled WGS sequence"/>
</dbReference>
<dbReference type="InterPro" id="IPR018114">
    <property type="entry name" value="TRYPSIN_HIS"/>
</dbReference>
<keyword evidence="5" id="KW-1185">Reference proteome</keyword>
<dbReference type="PROSITE" id="PS50240">
    <property type="entry name" value="TRYPSIN_DOM"/>
    <property type="match status" value="1"/>
</dbReference>
<dbReference type="Pfam" id="PF00089">
    <property type="entry name" value="Trypsin"/>
    <property type="match status" value="1"/>
</dbReference>
<dbReference type="PANTHER" id="PTHR15462:SF8">
    <property type="entry name" value="SERINE PROTEASE"/>
    <property type="match status" value="1"/>
</dbReference>
<dbReference type="SMART" id="SM00020">
    <property type="entry name" value="Tryp_SPc"/>
    <property type="match status" value="1"/>
</dbReference>
<proteinExistence type="predicted"/>
<reference evidence="4" key="1">
    <citation type="submission" date="2020-08" db="EMBL/GenBank/DDBJ databases">
        <title>Sulfitobacter aestuariivivens sp. nov., isolated from a tidal flat.</title>
        <authorList>
            <person name="Park S."/>
            <person name="Yoon J.-H."/>
        </authorList>
    </citation>
    <scope>NUCLEOTIDE SEQUENCE</scope>
    <source>
        <strain evidence="4">TSTF-M16</strain>
    </source>
</reference>
<dbReference type="PANTHER" id="PTHR15462">
    <property type="entry name" value="SERINE PROTEASE"/>
    <property type="match status" value="1"/>
</dbReference>
<gene>
    <name evidence="4" type="ORF">H9Q16_13155</name>
</gene>
<evidence type="ECO:0000256" key="2">
    <source>
        <dbReference type="SAM" id="SignalP"/>
    </source>
</evidence>
<dbReference type="InterPro" id="IPR001254">
    <property type="entry name" value="Trypsin_dom"/>
</dbReference>
<evidence type="ECO:0000313" key="5">
    <source>
        <dbReference type="Proteomes" id="UP000635142"/>
    </source>
</evidence>
<dbReference type="InterPro" id="IPR043504">
    <property type="entry name" value="Peptidase_S1_PA_chymotrypsin"/>
</dbReference>
<protein>
    <submittedName>
        <fullName evidence="4">Trypsin-like serine protease</fullName>
    </submittedName>
</protein>
<dbReference type="EMBL" id="JACTAG010000002">
    <property type="protein sequence ID" value="MBD3664876.1"/>
    <property type="molecule type" value="Genomic_DNA"/>
</dbReference>
<feature type="chain" id="PRO_5037288212" evidence="2">
    <location>
        <begin position="25"/>
        <end position="275"/>
    </location>
</feature>
<dbReference type="PROSITE" id="PS00134">
    <property type="entry name" value="TRYPSIN_HIS"/>
    <property type="match status" value="1"/>
</dbReference>
<dbReference type="Gene3D" id="2.40.10.10">
    <property type="entry name" value="Trypsin-like serine proteases"/>
    <property type="match status" value="2"/>
</dbReference>
<keyword evidence="1 2" id="KW-0732">Signal</keyword>
<evidence type="ECO:0000313" key="4">
    <source>
        <dbReference type="EMBL" id="MBD3664876.1"/>
    </source>
</evidence>